<evidence type="ECO:0000256" key="1">
    <source>
        <dbReference type="SAM" id="MobiDB-lite"/>
    </source>
</evidence>
<feature type="region of interest" description="Disordered" evidence="1">
    <location>
        <begin position="628"/>
        <end position="663"/>
    </location>
</feature>
<dbReference type="EMBL" id="CAUYUJ010004688">
    <property type="protein sequence ID" value="CAK0810560.1"/>
    <property type="molecule type" value="Genomic_DNA"/>
</dbReference>
<feature type="compositionally biased region" description="Low complexity" evidence="1">
    <location>
        <begin position="628"/>
        <end position="642"/>
    </location>
</feature>
<proteinExistence type="predicted"/>
<evidence type="ECO:0000313" key="3">
    <source>
        <dbReference type="Proteomes" id="UP001189429"/>
    </source>
</evidence>
<accession>A0ABN9QW57</accession>
<reference evidence="2" key="1">
    <citation type="submission" date="2023-10" db="EMBL/GenBank/DDBJ databases">
        <authorList>
            <person name="Chen Y."/>
            <person name="Shah S."/>
            <person name="Dougan E. K."/>
            <person name="Thang M."/>
            <person name="Chan C."/>
        </authorList>
    </citation>
    <scope>NUCLEOTIDE SEQUENCE [LARGE SCALE GENOMIC DNA]</scope>
</reference>
<feature type="non-terminal residue" evidence="2">
    <location>
        <position position="1"/>
    </location>
</feature>
<name>A0ABN9QW57_9DINO</name>
<evidence type="ECO:0000313" key="2">
    <source>
        <dbReference type="EMBL" id="CAK0810560.1"/>
    </source>
</evidence>
<dbReference type="Proteomes" id="UP001189429">
    <property type="component" value="Unassembled WGS sequence"/>
</dbReference>
<comment type="caution">
    <text evidence="2">The sequence shown here is derived from an EMBL/GenBank/DDBJ whole genome shotgun (WGS) entry which is preliminary data.</text>
</comment>
<gene>
    <name evidence="2" type="ORF">PCOR1329_LOCUS15487</name>
</gene>
<sequence>GELLTELVVALNQLDAGSDLVRRQCGGEPSRTQQLCLERLAESCAAMGAPPTDLSSEVALRELQVGTAYGDCDPVSAAPFAHDLVSLPAVGGAPVPLDQLLGKDGPDIVRRFISSKVLSNHDAAEAKKDSGFARPCLDPVLRRRGDYLAFISRLRKANMLDFRLDGDDFEEVGLFTVWKKDGRQRLVIDCRGSNLHFAEPNKTSLASGASFSRMELQEGEQLWTGGVDIAEFYNMGLPCELRRYFALPRLRAADLGLKVVEGQSVSSRAWVRPCLAVLPMGWSHALDFCQRVHRSIVLEKGGLPGAAEIIDGRPPADVREGAFTPYVDNFVAFGAGPERPGEMLDAARKALEGVGLPVHPAEAPVTVSEQLGWVFDGERGALRPKSRRVWRLRLGILELLKKGYATGRQIGKVAGHYPFIALAQRPMLSAFSAVYSFSRKYFSREPEIVDDFEGVSTEGERWKVQEVSGELYGGRWQVVSSGGWARVENIVVLEGRAIVHSLRHALRDSKSFGRRLLFLSDNMGLVCALQKGRSSAGGVLRIARQWAAWCLAGGVQASVRWIPSERNVADAPSRRRIPLGVWLDGGAGGAEPDLDRWGVRDGSLRSQRADVAAAGAELDELAVRGAASGPLRGARRPPAAAGQAGGRRERSCSVGGAPASPRRGGCCRCAAAGARGAGAESCSRGSPAGAGCAPGHRGDFSAERLGDAETVAQYDTLWQDIFRAWAATACVTGAARVPSDDDMGGLLASWMDREYLAGELSQRGTKAMAAVKFFRPQFSRTGGLSLPRAAQALKGWKRLAPGRARLPLPWEVVSLIALELVAAGFWAMAAWVVTREEVSSKTREFDETVVFDLAEFSFLHSVLAFLKRSAPPRQPVFDFLRAALVRNFRAAAARAEAPLDATDRFPEPERRQRLGQLEVRVAGLSAGTLSLRARAAEEALRAALADCQAHQAQACRWQCRCEAAEARCRGLEQEASARPPLEEAAAAQARLEEALRSEALLAAGARREAARLEARALRDGEARGRERDRFRAEVAELEELLEG</sequence>
<evidence type="ECO:0008006" key="4">
    <source>
        <dbReference type="Google" id="ProtNLM"/>
    </source>
</evidence>
<organism evidence="2 3">
    <name type="scientific">Prorocentrum cordatum</name>
    <dbReference type="NCBI Taxonomy" id="2364126"/>
    <lineage>
        <taxon>Eukaryota</taxon>
        <taxon>Sar</taxon>
        <taxon>Alveolata</taxon>
        <taxon>Dinophyceae</taxon>
        <taxon>Prorocentrales</taxon>
        <taxon>Prorocentraceae</taxon>
        <taxon>Prorocentrum</taxon>
    </lineage>
</organism>
<feature type="non-terminal residue" evidence="2">
    <location>
        <position position="1043"/>
    </location>
</feature>
<protein>
    <recommendedName>
        <fullName evidence="4">RNA-directed RNA polymerase</fullName>
    </recommendedName>
</protein>
<dbReference type="PANTHER" id="PTHR33050">
    <property type="entry name" value="REVERSE TRANSCRIPTASE DOMAIN-CONTAINING PROTEIN"/>
    <property type="match status" value="1"/>
</dbReference>
<keyword evidence="3" id="KW-1185">Reference proteome</keyword>
<dbReference type="InterPro" id="IPR052055">
    <property type="entry name" value="Hepadnavirus_pol/RT"/>
</dbReference>
<dbReference type="PANTHER" id="PTHR33050:SF8">
    <property type="entry name" value="REVERSE TRANSCRIPTASE DOMAIN-CONTAINING PROTEIN"/>
    <property type="match status" value="1"/>
</dbReference>